<reference evidence="2 3" key="1">
    <citation type="submission" date="2016-11" db="EMBL/GenBank/DDBJ databases">
        <title>Paenibacillus species isolates.</title>
        <authorList>
            <person name="Beno S.M."/>
        </authorList>
    </citation>
    <scope>NUCLEOTIDE SEQUENCE [LARGE SCALE GENOMIC DNA]</scope>
    <source>
        <strain evidence="2 3">FSL F4-0100</strain>
    </source>
</reference>
<protein>
    <submittedName>
        <fullName evidence="2">Uncharacterized protein</fullName>
    </submittedName>
</protein>
<dbReference type="STRING" id="1401.BK123_25340"/>
<accession>A0A1R1AVT8</accession>
<sequence>MKGMHRDGVCPPYAFPFLFFIAALSTLLLSSESNIMRKHPLSPRVHPPSMRLTDIFGATLKIKDSEALQENNITFSKPYKMI</sequence>
<dbReference type="AlphaFoldDB" id="A0A1R1AVT8"/>
<dbReference type="EMBL" id="MRTF01000009">
    <property type="protein sequence ID" value="OME89696.1"/>
    <property type="molecule type" value="Genomic_DNA"/>
</dbReference>
<evidence type="ECO:0000313" key="3">
    <source>
        <dbReference type="Proteomes" id="UP000187074"/>
    </source>
</evidence>
<keyword evidence="1" id="KW-0812">Transmembrane</keyword>
<evidence type="ECO:0000313" key="2">
    <source>
        <dbReference type="EMBL" id="OME89696.1"/>
    </source>
</evidence>
<dbReference type="Proteomes" id="UP000187074">
    <property type="component" value="Unassembled WGS sequence"/>
</dbReference>
<organism evidence="2 3">
    <name type="scientific">Paenibacillus lautus</name>
    <name type="common">Bacillus lautus</name>
    <dbReference type="NCBI Taxonomy" id="1401"/>
    <lineage>
        <taxon>Bacteria</taxon>
        <taxon>Bacillati</taxon>
        <taxon>Bacillota</taxon>
        <taxon>Bacilli</taxon>
        <taxon>Bacillales</taxon>
        <taxon>Paenibacillaceae</taxon>
        <taxon>Paenibacillus</taxon>
    </lineage>
</organism>
<gene>
    <name evidence="2" type="ORF">BK123_25340</name>
</gene>
<feature type="transmembrane region" description="Helical" evidence="1">
    <location>
        <begin position="12"/>
        <end position="29"/>
    </location>
</feature>
<evidence type="ECO:0000256" key="1">
    <source>
        <dbReference type="SAM" id="Phobius"/>
    </source>
</evidence>
<keyword evidence="1" id="KW-1133">Transmembrane helix</keyword>
<keyword evidence="1" id="KW-0472">Membrane</keyword>
<proteinExistence type="predicted"/>
<name>A0A1R1AVT8_PAELA</name>
<comment type="caution">
    <text evidence="2">The sequence shown here is derived from an EMBL/GenBank/DDBJ whole genome shotgun (WGS) entry which is preliminary data.</text>
</comment>